<keyword evidence="1" id="KW-0547">Nucleotide-binding</keyword>
<feature type="domain" description="Helicase C-terminal" evidence="7">
    <location>
        <begin position="435"/>
        <end position="585"/>
    </location>
</feature>
<keyword evidence="4" id="KW-0067">ATP-binding</keyword>
<dbReference type="Gene3D" id="3.40.50.300">
    <property type="entry name" value="P-loop containing nucleotide triphosphate hydrolases"/>
    <property type="match status" value="1"/>
</dbReference>
<dbReference type="CDD" id="cd18011">
    <property type="entry name" value="DEXDc_RapA"/>
    <property type="match status" value="1"/>
</dbReference>
<keyword evidence="9" id="KW-1185">Reference proteome</keyword>
<keyword evidence="5" id="KW-0175">Coiled coil</keyword>
<evidence type="ECO:0000256" key="3">
    <source>
        <dbReference type="ARBA" id="ARBA00022806"/>
    </source>
</evidence>
<dbReference type="Pfam" id="PF00176">
    <property type="entry name" value="SNF2-rel_dom"/>
    <property type="match status" value="1"/>
</dbReference>
<proteinExistence type="predicted"/>
<dbReference type="InterPro" id="IPR001650">
    <property type="entry name" value="Helicase_C-like"/>
</dbReference>
<organism evidence="8 9">
    <name type="scientific">Geoanaerobacter pelophilus</name>
    <dbReference type="NCBI Taxonomy" id="60036"/>
    <lineage>
        <taxon>Bacteria</taxon>
        <taxon>Pseudomonadati</taxon>
        <taxon>Thermodesulfobacteriota</taxon>
        <taxon>Desulfuromonadia</taxon>
        <taxon>Geobacterales</taxon>
        <taxon>Geobacteraceae</taxon>
        <taxon>Geoanaerobacter</taxon>
    </lineage>
</organism>
<dbReference type="InterPro" id="IPR027417">
    <property type="entry name" value="P-loop_NTPase"/>
</dbReference>
<dbReference type="Proteomes" id="UP000194153">
    <property type="component" value="Unassembled WGS sequence"/>
</dbReference>
<dbReference type="InterPro" id="IPR049730">
    <property type="entry name" value="SNF2/RAD54-like_C"/>
</dbReference>
<dbReference type="SMART" id="SM00490">
    <property type="entry name" value="HELICc"/>
    <property type="match status" value="1"/>
</dbReference>
<dbReference type="InterPro" id="IPR057342">
    <property type="entry name" value="DEXDc_RapA"/>
</dbReference>
<evidence type="ECO:0000259" key="7">
    <source>
        <dbReference type="PROSITE" id="PS51194"/>
    </source>
</evidence>
<dbReference type="GO" id="GO:0004386">
    <property type="term" value="F:helicase activity"/>
    <property type="evidence" value="ECO:0007669"/>
    <property type="project" value="UniProtKB-KW"/>
</dbReference>
<evidence type="ECO:0000313" key="8">
    <source>
        <dbReference type="EMBL" id="GAW68748.1"/>
    </source>
</evidence>
<keyword evidence="2" id="KW-0378">Hydrolase</keyword>
<dbReference type="CDD" id="cd18793">
    <property type="entry name" value="SF2_C_SNF"/>
    <property type="match status" value="1"/>
</dbReference>
<feature type="domain" description="Helicase ATP-binding" evidence="6">
    <location>
        <begin position="49"/>
        <end position="215"/>
    </location>
</feature>
<dbReference type="SUPFAM" id="SSF52540">
    <property type="entry name" value="P-loop containing nucleoside triphosphate hydrolases"/>
    <property type="match status" value="2"/>
</dbReference>
<sequence>MDLTAYHAKYYAHELTKRCSSDSLEKLTASLADAQVDLNPHQVDAALFAFRSPLSRGAILADEVGLGKTIEAGIVLSQIWAERKRKILIIVPSSLRKQWNQELLEKFFLPSAILESKSFNQEVKQGKRNPFEQAEIVITSYQFARNKADLVRAVKWDLVVIDEAHRLRNVYKTSNKIARAIKEMLANVPKLLLTATPLQNSLMELYGLVSFIDEYIFGDIKSYKNQFARLTNEINFDDLKARIAPICKRTLRRQVLEYIKYTNRIPITQEFVPTEEEAVLYDMVSEYLRRDNLQALPASQRSLMTLVLRKLLASSTFAIAGALDSIVNRLKAKLKNADIQVPVVEELADDFETLDEIKDEWEDDAEESMTSEDREAIQHEITDLEAFRDLAVSIAENAKGKSLIQALKAGFAKAVALGASEKAIIFTESRRTQNYLVRILSETEHRGKIVLFNGSNSDEQSKQIYHQWYEQHKGSDRVSGSRTADMRSALVDYFREEAQIMIATEAAAEGINLQFCSLVVNYDLPWNPQRIEQRIGRCHRYGQKHDVVVVNFLNRNNAADQRVFELLAEKFALFDGVFGASDEVLGSIESGVDFEKRIVRIYQECRSSDEIQASFNELQRELETEIDESMKLTRKKLLENFDEEVHEKLRVNLKESTEYLNKYENWLWALAKHALQQDADFHSRETAFNLKSNPFKSNNIPLGQYRMGRHVEDGHVFRIGHPLALHIMDDAAGRNLPEAEIAFDYTGHPLKISILESLVGKSGYLSLAKLSVESFEEEDHLIFSAVTDSGTVLEEEQAHRLFTLPGACQELVNGIPYSDQLTQIFNSRKEGVIALISSRNSAFFDDEMEKLEKWAEDLKSGLEFELKELDREIKCLKTESKKILKLEDKLKAQKDIKELEKKRGTQRRTLFDAQDEIDKRKEGLIEGVEARLMQQITSRQLFAIRWCLN</sequence>
<accession>A0ABQ0MNW1</accession>
<protein>
    <submittedName>
        <fullName evidence="8">DEAD/DEAH box helicase</fullName>
    </submittedName>
</protein>
<evidence type="ECO:0000313" key="9">
    <source>
        <dbReference type="Proteomes" id="UP000194153"/>
    </source>
</evidence>
<dbReference type="InterPro" id="IPR014001">
    <property type="entry name" value="Helicase_ATP-bd"/>
</dbReference>
<dbReference type="SMART" id="SM00487">
    <property type="entry name" value="DEXDc"/>
    <property type="match status" value="1"/>
</dbReference>
<dbReference type="Gene3D" id="3.40.50.10810">
    <property type="entry name" value="Tandem AAA-ATPase domain"/>
    <property type="match status" value="1"/>
</dbReference>
<dbReference type="RefSeq" id="WP_085814892.1">
    <property type="nucleotide sequence ID" value="NZ_BDQG01000001.1"/>
</dbReference>
<evidence type="ECO:0000256" key="5">
    <source>
        <dbReference type="SAM" id="Coils"/>
    </source>
</evidence>
<keyword evidence="3 8" id="KW-0347">Helicase</keyword>
<dbReference type="PANTHER" id="PTHR45766:SF6">
    <property type="entry name" value="SWI_SNF-RELATED MATRIX-ASSOCIATED ACTIN-DEPENDENT REGULATOR OF CHROMATIN SUBFAMILY A-LIKE PROTEIN 1"/>
    <property type="match status" value="1"/>
</dbReference>
<dbReference type="InterPro" id="IPR038718">
    <property type="entry name" value="SNF2-like_sf"/>
</dbReference>
<dbReference type="PROSITE" id="PS51194">
    <property type="entry name" value="HELICASE_CTER"/>
    <property type="match status" value="1"/>
</dbReference>
<gene>
    <name evidence="8" type="ORF">GPEL0_01f5224</name>
</gene>
<evidence type="ECO:0000256" key="2">
    <source>
        <dbReference type="ARBA" id="ARBA00022801"/>
    </source>
</evidence>
<dbReference type="PANTHER" id="PTHR45766">
    <property type="entry name" value="DNA ANNEALING HELICASE AND ENDONUCLEASE ZRANB3 FAMILY MEMBER"/>
    <property type="match status" value="1"/>
</dbReference>
<evidence type="ECO:0000256" key="1">
    <source>
        <dbReference type="ARBA" id="ARBA00022741"/>
    </source>
</evidence>
<feature type="coiled-coil region" evidence="5">
    <location>
        <begin position="859"/>
        <end position="916"/>
    </location>
</feature>
<reference evidence="9" key="1">
    <citation type="submission" date="2017-05" db="EMBL/GenBank/DDBJ databases">
        <title>Draft genome sequence of Geobacter pelophilus, a iron(III)-reducing bacteria.</title>
        <authorList>
            <person name="Aoyagi T."/>
            <person name="Koike H."/>
            <person name="Morita T."/>
            <person name="Sato Y."/>
            <person name="Habe H."/>
            <person name="Hori T."/>
        </authorList>
    </citation>
    <scope>NUCLEOTIDE SEQUENCE [LARGE SCALE GENOMIC DNA]</scope>
    <source>
        <strain evidence="9">Drf2</strain>
    </source>
</reference>
<evidence type="ECO:0000256" key="4">
    <source>
        <dbReference type="ARBA" id="ARBA00022840"/>
    </source>
</evidence>
<feature type="coiled-coil region" evidence="5">
    <location>
        <begin position="608"/>
        <end position="635"/>
    </location>
</feature>
<evidence type="ECO:0000259" key="6">
    <source>
        <dbReference type="PROSITE" id="PS51192"/>
    </source>
</evidence>
<name>A0ABQ0MNW1_9BACT</name>
<dbReference type="InterPro" id="IPR000330">
    <property type="entry name" value="SNF2_N"/>
</dbReference>
<dbReference type="EMBL" id="BDQG01000001">
    <property type="protein sequence ID" value="GAW68748.1"/>
    <property type="molecule type" value="Genomic_DNA"/>
</dbReference>
<dbReference type="PROSITE" id="PS51192">
    <property type="entry name" value="HELICASE_ATP_BIND_1"/>
    <property type="match status" value="1"/>
</dbReference>
<dbReference type="Pfam" id="PF00271">
    <property type="entry name" value="Helicase_C"/>
    <property type="match status" value="1"/>
</dbReference>
<comment type="caution">
    <text evidence="8">The sequence shown here is derived from an EMBL/GenBank/DDBJ whole genome shotgun (WGS) entry which is preliminary data.</text>
</comment>